<organism evidence="1 2">
    <name type="scientific">Janibacter alkaliphilus</name>
    <dbReference type="NCBI Taxonomy" id="1069963"/>
    <lineage>
        <taxon>Bacteria</taxon>
        <taxon>Bacillati</taxon>
        <taxon>Actinomycetota</taxon>
        <taxon>Actinomycetes</taxon>
        <taxon>Micrococcales</taxon>
        <taxon>Intrasporangiaceae</taxon>
        <taxon>Janibacter</taxon>
    </lineage>
</organism>
<name>A0A852XAH3_9MICO</name>
<accession>A0A852XAH3</accession>
<proteinExistence type="predicted"/>
<dbReference type="EMBL" id="JACBZX010000001">
    <property type="protein sequence ID" value="NYG37354.1"/>
    <property type="molecule type" value="Genomic_DNA"/>
</dbReference>
<gene>
    <name evidence="1" type="ORF">BJY28_001823</name>
</gene>
<sequence length="306" mass="31677">MDIRPRLTSPRSPLLRRPDGSIQLGVGPTAVHLHQVHPDEAAWITSLDGSRALAGVLDAAAAQGIARDRAAELVDRLAAAGHLELCARRSAAGGRVLVVGRGGLPALLADVLSHSGIAEVRRLHEPALLETAQQDPTSTRSPAPAPVTTTLAVLATGTPPSVGELTGWLARGSDVLPVVCTVSQAGVGPLLRPGSGPCPSCLELTRTTLDPGWPWLRAQLSRPQVGAPRPVDGSAPVRLLAAGLATSLVLEHLSGAEAAVGWAYDVAVPGPTLERRFWRVHPACPACGPRGDRSSLSRGSAARSPR</sequence>
<dbReference type="AlphaFoldDB" id="A0A852XAH3"/>
<evidence type="ECO:0000313" key="1">
    <source>
        <dbReference type="EMBL" id="NYG37354.1"/>
    </source>
</evidence>
<protein>
    <submittedName>
        <fullName evidence="1">Bacteriocin biosynthesis cyclodehydratase domain-containing protein</fullName>
    </submittedName>
</protein>
<keyword evidence="2" id="KW-1185">Reference proteome</keyword>
<reference evidence="1 2" key="1">
    <citation type="submission" date="2020-07" db="EMBL/GenBank/DDBJ databases">
        <title>Sequencing the genomes of 1000 actinobacteria strains.</title>
        <authorList>
            <person name="Klenk H.-P."/>
        </authorList>
    </citation>
    <scope>NUCLEOTIDE SEQUENCE [LARGE SCALE GENOMIC DNA]</scope>
    <source>
        <strain evidence="1 2">DSM 24723</strain>
    </source>
</reference>
<dbReference type="RefSeq" id="WP_179462730.1">
    <property type="nucleotide sequence ID" value="NZ_JACBZX010000001.1"/>
</dbReference>
<evidence type="ECO:0000313" key="2">
    <source>
        <dbReference type="Proteomes" id="UP000592181"/>
    </source>
</evidence>
<dbReference type="Gene3D" id="3.40.50.720">
    <property type="entry name" value="NAD(P)-binding Rossmann-like Domain"/>
    <property type="match status" value="1"/>
</dbReference>
<dbReference type="Proteomes" id="UP000592181">
    <property type="component" value="Unassembled WGS sequence"/>
</dbReference>
<comment type="caution">
    <text evidence="1">The sequence shown here is derived from an EMBL/GenBank/DDBJ whole genome shotgun (WGS) entry which is preliminary data.</text>
</comment>